<gene>
    <name evidence="2" type="ORF">OHA22_24885</name>
</gene>
<keyword evidence="1" id="KW-0472">Membrane</keyword>
<evidence type="ECO:0000256" key="1">
    <source>
        <dbReference type="SAM" id="Phobius"/>
    </source>
</evidence>
<organism evidence="2">
    <name type="scientific">Streptomyces sp. NBC_00093</name>
    <dbReference type="NCBI Taxonomy" id="2975649"/>
    <lineage>
        <taxon>Bacteria</taxon>
        <taxon>Bacillati</taxon>
        <taxon>Actinomycetota</taxon>
        <taxon>Actinomycetes</taxon>
        <taxon>Kitasatosporales</taxon>
        <taxon>Streptomycetaceae</taxon>
        <taxon>Streptomyces</taxon>
    </lineage>
</organism>
<feature type="transmembrane region" description="Helical" evidence="1">
    <location>
        <begin position="335"/>
        <end position="357"/>
    </location>
</feature>
<accession>A0AAU2A3T3</accession>
<name>A0AAU2A3T3_9ACTN</name>
<sequence>MLRAVERYLSGRGDPSVRLLVPGTAELSRRPLLDFRIERRFEVRRGGVRQRVPGKKLKQISRKRETYTDLDTHPVDVPAGFAPSPTVILVLAGSIAEVPCADCKGGKQGCGLCAGRGTRDCAQKVNCTGCGGGTAACLSCGGSRTAYGPRNRQPSRTASGPRVQCARCGSHNAACPKCAGRQTMDCPDCDGKGLRPCDSCGGRKNVRHEECEGTGFFTTWTEAHITHPVAADRERDPAPAYLWWPTYRTGGWREAPLKDVTDKLPADLDESHRALVQPHLARKQREVRRRVTLRHLPLARVAVNASPKWVYFAFPERPEAGAGLKVVRRPARQQVVRFAATASAAVVIVVLVVWLTVKAIG</sequence>
<dbReference type="EMBL" id="CP108222">
    <property type="protein sequence ID" value="WTT18536.1"/>
    <property type="molecule type" value="Genomic_DNA"/>
</dbReference>
<protein>
    <submittedName>
        <fullName evidence="2">Uncharacterized protein</fullName>
    </submittedName>
</protein>
<keyword evidence="1" id="KW-0812">Transmembrane</keyword>
<dbReference type="AlphaFoldDB" id="A0AAU2A3T3"/>
<reference evidence="2" key="1">
    <citation type="submission" date="2022-10" db="EMBL/GenBank/DDBJ databases">
        <title>The complete genomes of actinobacterial strains from the NBC collection.</title>
        <authorList>
            <person name="Joergensen T.S."/>
            <person name="Alvarez Arevalo M."/>
            <person name="Sterndorff E.B."/>
            <person name="Faurdal D."/>
            <person name="Vuksanovic O."/>
            <person name="Mourched A.-S."/>
            <person name="Charusanti P."/>
            <person name="Shaw S."/>
            <person name="Blin K."/>
            <person name="Weber T."/>
        </authorList>
    </citation>
    <scope>NUCLEOTIDE SEQUENCE</scope>
    <source>
        <strain evidence="2">NBC_00093</strain>
    </source>
</reference>
<proteinExistence type="predicted"/>
<keyword evidence="1" id="KW-1133">Transmembrane helix</keyword>
<evidence type="ECO:0000313" key="2">
    <source>
        <dbReference type="EMBL" id="WTT18536.1"/>
    </source>
</evidence>